<dbReference type="RefSeq" id="WP_048449133.1">
    <property type="nucleotide sequence ID" value="NZ_LABZ01000011.1"/>
</dbReference>
<dbReference type="PATRIC" id="fig|1187852.3.peg.360"/>
<keyword evidence="3" id="KW-1133">Transmembrane helix</keyword>
<dbReference type="PIRSF" id="PIRSF016661">
    <property type="entry name" value="BioY"/>
    <property type="match status" value="1"/>
</dbReference>
<evidence type="ECO:0000256" key="2">
    <source>
        <dbReference type="PIRNR" id="PIRNR016661"/>
    </source>
</evidence>
<comment type="subcellular location">
    <subcellularLocation>
        <location evidence="2">Cell membrane</location>
        <topology evidence="2">Multi-pass membrane protein</topology>
    </subcellularLocation>
</comment>
<protein>
    <recommendedName>
        <fullName evidence="2">Biotin transporter</fullName>
    </recommendedName>
</protein>
<feature type="transmembrane region" description="Helical" evidence="3">
    <location>
        <begin position="12"/>
        <end position="31"/>
    </location>
</feature>
<feature type="transmembrane region" description="Helical" evidence="3">
    <location>
        <begin position="123"/>
        <end position="143"/>
    </location>
</feature>
<dbReference type="PANTHER" id="PTHR34295">
    <property type="entry name" value="BIOTIN TRANSPORTER BIOY"/>
    <property type="match status" value="1"/>
</dbReference>
<comment type="caution">
    <text evidence="4">The sequence shown here is derived from an EMBL/GenBank/DDBJ whole genome shotgun (WGS) entry which is preliminary data.</text>
</comment>
<keyword evidence="2" id="KW-1003">Cell membrane</keyword>
<comment type="similarity">
    <text evidence="1 2">Belongs to the BioY family.</text>
</comment>
<name>A0A0J6VZH3_9HYPH</name>
<organism evidence="4 5">
    <name type="scientific">Methylobacterium tarhaniae</name>
    <dbReference type="NCBI Taxonomy" id="1187852"/>
    <lineage>
        <taxon>Bacteria</taxon>
        <taxon>Pseudomonadati</taxon>
        <taxon>Pseudomonadota</taxon>
        <taxon>Alphaproteobacteria</taxon>
        <taxon>Hyphomicrobiales</taxon>
        <taxon>Methylobacteriaceae</taxon>
        <taxon>Methylobacterium</taxon>
    </lineage>
</organism>
<evidence type="ECO:0000313" key="4">
    <source>
        <dbReference type="EMBL" id="KMO44721.1"/>
    </source>
</evidence>
<evidence type="ECO:0000313" key="5">
    <source>
        <dbReference type="Proteomes" id="UP000036449"/>
    </source>
</evidence>
<dbReference type="EMBL" id="LABZ01000011">
    <property type="protein sequence ID" value="KMO44721.1"/>
    <property type="molecule type" value="Genomic_DNA"/>
</dbReference>
<feature type="transmembrane region" description="Helical" evidence="3">
    <location>
        <begin position="99"/>
        <end position="116"/>
    </location>
</feature>
<dbReference type="GO" id="GO:0005886">
    <property type="term" value="C:plasma membrane"/>
    <property type="evidence" value="ECO:0007669"/>
    <property type="project" value="UniProtKB-SubCell"/>
</dbReference>
<proteinExistence type="inferred from homology"/>
<keyword evidence="2 3" id="KW-0472">Membrane</keyword>
<dbReference type="AlphaFoldDB" id="A0A0J6VZH3"/>
<dbReference type="OrthoDB" id="9803495at2"/>
<dbReference type="Proteomes" id="UP000036449">
    <property type="component" value="Unassembled WGS sequence"/>
</dbReference>
<gene>
    <name evidence="4" type="ORF">VQ03_01760</name>
</gene>
<keyword evidence="5" id="KW-1185">Reference proteome</keyword>
<reference evidence="4 5" key="1">
    <citation type="submission" date="2015-03" db="EMBL/GenBank/DDBJ databases">
        <title>Genome sequencing of Methylobacterium tarhaniae DSM 25844.</title>
        <authorList>
            <person name="Chaudhry V."/>
            <person name="Patil P.B."/>
        </authorList>
    </citation>
    <scope>NUCLEOTIDE SEQUENCE [LARGE SCALE GENOMIC DNA]</scope>
    <source>
        <strain evidence="4 5">DSM 25844</strain>
    </source>
</reference>
<sequence length="188" mass="18590">MTAIVAGAAPLRAARTVAIVLAGVLLVTLAAKVQIPFWPVPMTLHTLAIMAVASSLGPRLAVATVLGYLAAGAAGFPVFSGTPERGLGVAYMAGPTGGYLAGYLVAAGLVGALAAGRGLLGRLAAMLAGLAVIYALGLAWLALFVPADRLVALGLAPFLLGDLVKIGLAAAGTAALPALRRACRTAAR</sequence>
<dbReference type="GO" id="GO:0015225">
    <property type="term" value="F:biotin transmembrane transporter activity"/>
    <property type="evidence" value="ECO:0007669"/>
    <property type="project" value="UniProtKB-UniRule"/>
</dbReference>
<feature type="transmembrane region" description="Helical" evidence="3">
    <location>
        <begin position="60"/>
        <end position="79"/>
    </location>
</feature>
<dbReference type="Gene3D" id="1.10.1760.20">
    <property type="match status" value="1"/>
</dbReference>
<evidence type="ECO:0000256" key="3">
    <source>
        <dbReference type="SAM" id="Phobius"/>
    </source>
</evidence>
<dbReference type="InterPro" id="IPR003784">
    <property type="entry name" value="BioY"/>
</dbReference>
<keyword evidence="3" id="KW-0812">Transmembrane</keyword>
<keyword evidence="2" id="KW-0813">Transport</keyword>
<evidence type="ECO:0000256" key="1">
    <source>
        <dbReference type="ARBA" id="ARBA00010692"/>
    </source>
</evidence>
<feature type="transmembrane region" description="Helical" evidence="3">
    <location>
        <begin position="155"/>
        <end position="179"/>
    </location>
</feature>
<accession>A0A0J6VZH3</accession>
<dbReference type="Pfam" id="PF02632">
    <property type="entry name" value="BioY"/>
    <property type="match status" value="1"/>
</dbReference>
<dbReference type="PANTHER" id="PTHR34295:SF1">
    <property type="entry name" value="BIOTIN TRANSPORTER BIOY"/>
    <property type="match status" value="1"/>
</dbReference>
<feature type="transmembrane region" description="Helical" evidence="3">
    <location>
        <begin position="37"/>
        <end position="53"/>
    </location>
</feature>